<reference evidence="8" key="1">
    <citation type="journal article" date="2014" name="Antimicrob. Agents Chemother.">
        <title>Multiplex PCR for Identification of Two Capsular Types in Epidemic KPC-Producing Klebsiella pneumoniae Sequence Type 258 Strains.</title>
        <authorList>
            <person name="Chen L."/>
            <person name="Chavda K.D."/>
            <person name="Findlay J."/>
            <person name="Peirano G."/>
            <person name="Hopkins K."/>
            <person name="Pitout J.D."/>
            <person name="Bonomo R.A."/>
            <person name="Woodford N."/>
            <person name="DeLeo F.R."/>
            <person name="Kreiswirth B.N."/>
        </authorList>
    </citation>
    <scope>NUCLEOTIDE SEQUENCE</scope>
    <source>
        <strain evidence="8">BK32192</strain>
    </source>
</reference>
<feature type="transmembrane region" description="Helical" evidence="7">
    <location>
        <begin position="31"/>
        <end position="48"/>
    </location>
</feature>
<name>A0A023JM66_KLEPN</name>
<keyword evidence="3 7" id="KW-0812">Transmembrane</keyword>
<dbReference type="EMBL" id="KF793262">
    <property type="protein sequence ID" value="AHJ80461.1"/>
    <property type="molecule type" value="Genomic_DNA"/>
</dbReference>
<evidence type="ECO:0000256" key="6">
    <source>
        <dbReference type="ARBA" id="ARBA00049738"/>
    </source>
</evidence>
<protein>
    <recommendedName>
        <fullName evidence="6">Putative O-antigen transporter</fullName>
    </recommendedName>
</protein>
<comment type="subcellular location">
    <subcellularLocation>
        <location evidence="1">Cell membrane</location>
        <topology evidence="1">Multi-pass membrane protein</topology>
    </subcellularLocation>
</comment>
<feature type="transmembrane region" description="Helical" evidence="7">
    <location>
        <begin position="96"/>
        <end position="122"/>
    </location>
</feature>
<dbReference type="RefSeq" id="WP_004199306.1">
    <property type="nucleotide sequence ID" value="NZ_CP009872.1"/>
</dbReference>
<dbReference type="GO" id="GO:0005886">
    <property type="term" value="C:plasma membrane"/>
    <property type="evidence" value="ECO:0007669"/>
    <property type="project" value="UniProtKB-SubCell"/>
</dbReference>
<accession>A0A023JM66</accession>
<dbReference type="PANTHER" id="PTHR30250:SF11">
    <property type="entry name" value="O-ANTIGEN TRANSPORTER-RELATED"/>
    <property type="match status" value="1"/>
</dbReference>
<sequence>MLKIKAKSLSSIFKNRNEAFYNSLWLLSERVITILFTFTVGIFLARYLGPNDFGVYNYLISIITLLTPLIALGLNAVVVRDLVDAQREEQNDTNVILGTSCILRFFGGLFACVSLLLVDIYFNISQHR</sequence>
<organism evidence="8">
    <name type="scientific">Klebsiella pneumoniae subsp. pneumoniae</name>
    <dbReference type="NCBI Taxonomy" id="72407"/>
    <lineage>
        <taxon>Bacteria</taxon>
        <taxon>Pseudomonadati</taxon>
        <taxon>Pseudomonadota</taxon>
        <taxon>Gammaproteobacteria</taxon>
        <taxon>Enterobacterales</taxon>
        <taxon>Enterobacteriaceae</taxon>
        <taxon>Klebsiella/Raoultella group</taxon>
        <taxon>Klebsiella</taxon>
        <taxon>Klebsiella pneumoniae complex</taxon>
    </lineage>
</organism>
<dbReference type="InterPro" id="IPR050833">
    <property type="entry name" value="Poly_Biosynth_Transport"/>
</dbReference>
<feature type="transmembrane region" description="Helical" evidence="7">
    <location>
        <begin position="55"/>
        <end position="76"/>
    </location>
</feature>
<keyword evidence="5 7" id="KW-0472">Membrane</keyword>
<evidence type="ECO:0000256" key="3">
    <source>
        <dbReference type="ARBA" id="ARBA00022692"/>
    </source>
</evidence>
<dbReference type="PANTHER" id="PTHR30250">
    <property type="entry name" value="PST FAMILY PREDICTED COLANIC ACID TRANSPORTER"/>
    <property type="match status" value="1"/>
</dbReference>
<dbReference type="Pfam" id="PF01943">
    <property type="entry name" value="Polysacc_synt"/>
    <property type="match status" value="1"/>
</dbReference>
<evidence type="ECO:0000256" key="7">
    <source>
        <dbReference type="SAM" id="Phobius"/>
    </source>
</evidence>
<evidence type="ECO:0000256" key="4">
    <source>
        <dbReference type="ARBA" id="ARBA00022989"/>
    </source>
</evidence>
<proteinExistence type="predicted"/>
<evidence type="ECO:0000256" key="5">
    <source>
        <dbReference type="ARBA" id="ARBA00023136"/>
    </source>
</evidence>
<keyword evidence="2" id="KW-1003">Cell membrane</keyword>
<evidence type="ECO:0000313" key="8">
    <source>
        <dbReference type="EMBL" id="AHJ80461.1"/>
    </source>
</evidence>
<dbReference type="InterPro" id="IPR002797">
    <property type="entry name" value="Polysacc_synth"/>
</dbReference>
<evidence type="ECO:0000256" key="1">
    <source>
        <dbReference type="ARBA" id="ARBA00004651"/>
    </source>
</evidence>
<dbReference type="AlphaFoldDB" id="A0A023JM66"/>
<keyword evidence="4 7" id="KW-1133">Transmembrane helix</keyword>
<evidence type="ECO:0000256" key="2">
    <source>
        <dbReference type="ARBA" id="ARBA00022475"/>
    </source>
</evidence>